<keyword evidence="2" id="KW-0328">Glycosyltransferase</keyword>
<keyword evidence="6 8" id="KW-0472">Membrane</keyword>
<feature type="transmembrane region" description="Helical" evidence="8">
    <location>
        <begin position="60"/>
        <end position="81"/>
    </location>
</feature>
<feature type="compositionally biased region" description="Polar residues" evidence="7">
    <location>
        <begin position="1"/>
        <end position="14"/>
    </location>
</feature>
<evidence type="ECO:0000256" key="4">
    <source>
        <dbReference type="ARBA" id="ARBA00022692"/>
    </source>
</evidence>
<dbReference type="InterPro" id="IPR029044">
    <property type="entry name" value="Nucleotide-diphossugar_trans"/>
</dbReference>
<evidence type="ECO:0000256" key="1">
    <source>
        <dbReference type="ARBA" id="ARBA00004141"/>
    </source>
</evidence>
<dbReference type="GO" id="GO:0016757">
    <property type="term" value="F:glycosyltransferase activity"/>
    <property type="evidence" value="ECO:0007669"/>
    <property type="project" value="UniProtKB-KW"/>
</dbReference>
<dbReference type="EMBL" id="CM035418">
    <property type="protein sequence ID" value="KAH7421944.1"/>
    <property type="molecule type" value="Genomic_DNA"/>
</dbReference>
<proteinExistence type="predicted"/>
<evidence type="ECO:0000313" key="9">
    <source>
        <dbReference type="EMBL" id="KAH7421944.1"/>
    </source>
</evidence>
<accession>A0A8T2TKN6</accession>
<dbReference type="CDD" id="cd06421">
    <property type="entry name" value="CESA_CelA_like"/>
    <property type="match status" value="1"/>
</dbReference>
<organism evidence="9 10">
    <name type="scientific">Ceratopteris richardii</name>
    <name type="common">Triangle waterfern</name>
    <dbReference type="NCBI Taxonomy" id="49495"/>
    <lineage>
        <taxon>Eukaryota</taxon>
        <taxon>Viridiplantae</taxon>
        <taxon>Streptophyta</taxon>
        <taxon>Embryophyta</taxon>
        <taxon>Tracheophyta</taxon>
        <taxon>Polypodiopsida</taxon>
        <taxon>Polypodiidae</taxon>
        <taxon>Polypodiales</taxon>
        <taxon>Pteridineae</taxon>
        <taxon>Pteridaceae</taxon>
        <taxon>Parkerioideae</taxon>
        <taxon>Ceratopteris</taxon>
    </lineage>
</organism>
<evidence type="ECO:0000256" key="3">
    <source>
        <dbReference type="ARBA" id="ARBA00022679"/>
    </source>
</evidence>
<dbReference type="GO" id="GO:0016020">
    <property type="term" value="C:membrane"/>
    <property type="evidence" value="ECO:0007669"/>
    <property type="project" value="UniProtKB-SubCell"/>
</dbReference>
<evidence type="ECO:0000256" key="8">
    <source>
        <dbReference type="SAM" id="Phobius"/>
    </source>
</evidence>
<feature type="transmembrane region" description="Helical" evidence="8">
    <location>
        <begin position="442"/>
        <end position="467"/>
    </location>
</feature>
<keyword evidence="3" id="KW-0808">Transferase</keyword>
<dbReference type="Proteomes" id="UP000825935">
    <property type="component" value="Chromosome 13"/>
</dbReference>
<protein>
    <recommendedName>
        <fullName evidence="11">Glycosyltransferase 2-like domain-containing protein</fullName>
    </recommendedName>
</protein>
<gene>
    <name evidence="9" type="ORF">KP509_13G082800</name>
</gene>
<sequence>MAQQELPLYNTTERAPQVQGERPEDVVALLGTTLKIVPEEISLKQCKRGAQKRCASSRKLFVHVVCCCLLTSHLVAFFSYLAFKAMLYTRHLKEVVTTAPWLLVLLLCECFYFTGNVLSAIADHFLPPSVRPDLCFELQDENRKVRQSKPDNQDANGFLDDSDVPLNSKIHVSFDNSCPRVDILITCCKEPTDILQDTIKAALALDYPFGRMRVLVLDDGGDDDLKVYCQALQTEAASNGLVYLRREKIPGTPHHFKCGNLNYGLKNSDAEYVVILDADMILHESYLRKVFPHIIEDEEVSFVQVPQYFYNLAKGDPLNDASVFNYEKVLVHRDSIGIASSIGTGAIFRRAHLDLIGGFQSHSITEDTTTSFALFNMGFKSVYLPAKLQMGLTPWSLEAYIKQRQRWGTGAFQQFSSTYKTMLGPTSNLNFTLKVCFIWHTVYYYLSIVNIIWLSTFLVIFGLGLPISSIGGPKAMKTMWYYLSLTLVLWRITWYCLWLEVPNSLQSRNRDESQFWWMTPYYFSVVVKAIFSYERTFKFVTTFSIDQTKTVKEFPLLKILKKLKHVYAHLIFVLAAGTATWLRFQFHREDFQIADSNVFAQVMGMSLFLVATWAHMIVPIMHILWPTSQAPERRKSLLKYTPDGTPVFDAAICEPRLHWPIMLYETLSLANLLFWSAVLYESSR</sequence>
<evidence type="ECO:0000256" key="2">
    <source>
        <dbReference type="ARBA" id="ARBA00022676"/>
    </source>
</evidence>
<reference evidence="9" key="1">
    <citation type="submission" date="2021-08" db="EMBL/GenBank/DDBJ databases">
        <title>WGS assembly of Ceratopteris richardii.</title>
        <authorList>
            <person name="Marchant D.B."/>
            <person name="Chen G."/>
            <person name="Jenkins J."/>
            <person name="Shu S."/>
            <person name="Leebens-Mack J."/>
            <person name="Grimwood J."/>
            <person name="Schmutz J."/>
            <person name="Soltis P."/>
            <person name="Soltis D."/>
            <person name="Chen Z.-H."/>
        </authorList>
    </citation>
    <scope>NUCLEOTIDE SEQUENCE</scope>
    <source>
        <strain evidence="9">Whitten #5841</strain>
        <tissue evidence="9">Leaf</tissue>
    </source>
</reference>
<dbReference type="SUPFAM" id="SSF53448">
    <property type="entry name" value="Nucleotide-diphospho-sugar transferases"/>
    <property type="match status" value="1"/>
</dbReference>
<evidence type="ECO:0000313" key="10">
    <source>
        <dbReference type="Proteomes" id="UP000825935"/>
    </source>
</evidence>
<keyword evidence="4 8" id="KW-0812">Transmembrane</keyword>
<feature type="region of interest" description="Disordered" evidence="7">
    <location>
        <begin position="1"/>
        <end position="20"/>
    </location>
</feature>
<keyword evidence="10" id="KW-1185">Reference proteome</keyword>
<keyword evidence="5 8" id="KW-1133">Transmembrane helix</keyword>
<evidence type="ECO:0000256" key="7">
    <source>
        <dbReference type="SAM" id="MobiDB-lite"/>
    </source>
</evidence>
<dbReference type="AlphaFoldDB" id="A0A8T2TKN6"/>
<comment type="caution">
    <text evidence="9">The sequence shown here is derived from an EMBL/GenBank/DDBJ whole genome shotgun (WGS) entry which is preliminary data.</text>
</comment>
<feature type="transmembrane region" description="Helical" evidence="8">
    <location>
        <begin position="598"/>
        <end position="625"/>
    </location>
</feature>
<evidence type="ECO:0008006" key="11">
    <source>
        <dbReference type="Google" id="ProtNLM"/>
    </source>
</evidence>
<dbReference type="PANTHER" id="PTHR43867">
    <property type="entry name" value="CELLULOSE SYNTHASE CATALYTIC SUBUNIT A [UDP-FORMING]"/>
    <property type="match status" value="1"/>
</dbReference>
<evidence type="ECO:0000256" key="5">
    <source>
        <dbReference type="ARBA" id="ARBA00022989"/>
    </source>
</evidence>
<dbReference type="Pfam" id="PF13641">
    <property type="entry name" value="Glyco_tranf_2_3"/>
    <property type="match status" value="1"/>
</dbReference>
<feature type="transmembrane region" description="Helical" evidence="8">
    <location>
        <begin position="101"/>
        <end position="122"/>
    </location>
</feature>
<dbReference type="PANTHER" id="PTHR43867:SF2">
    <property type="entry name" value="CELLULOSE SYNTHASE CATALYTIC SUBUNIT A [UDP-FORMING]"/>
    <property type="match status" value="1"/>
</dbReference>
<dbReference type="OrthoDB" id="1896159at2759"/>
<dbReference type="InterPro" id="IPR050321">
    <property type="entry name" value="Glycosyltr_2/OpgH_subfam"/>
</dbReference>
<dbReference type="Gene3D" id="3.90.550.10">
    <property type="entry name" value="Spore Coat Polysaccharide Biosynthesis Protein SpsA, Chain A"/>
    <property type="match status" value="1"/>
</dbReference>
<feature type="transmembrane region" description="Helical" evidence="8">
    <location>
        <begin position="479"/>
        <end position="501"/>
    </location>
</feature>
<name>A0A8T2TKN6_CERRI</name>
<comment type="subcellular location">
    <subcellularLocation>
        <location evidence="1">Membrane</location>
        <topology evidence="1">Multi-pass membrane protein</topology>
    </subcellularLocation>
</comment>
<feature type="transmembrane region" description="Helical" evidence="8">
    <location>
        <begin position="566"/>
        <end position="586"/>
    </location>
</feature>
<evidence type="ECO:0000256" key="6">
    <source>
        <dbReference type="ARBA" id="ARBA00023136"/>
    </source>
</evidence>